<proteinExistence type="inferred from homology"/>
<dbReference type="EMBL" id="JAXOVC010000002">
    <property type="protein sequence ID" value="KAK4505242.1"/>
    <property type="molecule type" value="Genomic_DNA"/>
</dbReference>
<dbReference type="InterPro" id="IPR036026">
    <property type="entry name" value="Seven-hairpin_glycosidases"/>
</dbReference>
<dbReference type="PANTHER" id="PTHR11742">
    <property type="entry name" value="MANNOSYL-OLIGOSACCHARIDE ALPHA-1,2-MANNOSIDASE-RELATED"/>
    <property type="match status" value="1"/>
</dbReference>
<evidence type="ECO:0000256" key="4">
    <source>
        <dbReference type="ARBA" id="ARBA00022801"/>
    </source>
</evidence>
<evidence type="ECO:0000256" key="3">
    <source>
        <dbReference type="ARBA" id="ARBA00007658"/>
    </source>
</evidence>
<reference evidence="7 8" key="1">
    <citation type="journal article" date="2023" name="G3 (Bethesda)">
        <title>A chromosome-level genome assembly of Zasmidium syzygii isolated from banana leaves.</title>
        <authorList>
            <person name="van Westerhoven A.C."/>
            <person name="Mehrabi R."/>
            <person name="Talebi R."/>
            <person name="Steentjes M.B.F."/>
            <person name="Corcolon B."/>
            <person name="Chong P.A."/>
            <person name="Kema G.H.J."/>
            <person name="Seidl M.F."/>
        </authorList>
    </citation>
    <scope>NUCLEOTIDE SEQUENCE [LARGE SCALE GENOMIC DNA]</scope>
    <source>
        <strain evidence="7 8">P124</strain>
    </source>
</reference>
<dbReference type="EC" id="3.2.1.-" evidence="6"/>
<sequence>MISTRRYTAYFLLAALVIFTVTRFREGIISTARIRYETYFPSGAKKNSDGKFHWSDVPVRYPVQTLTQLPKGKARDLPKIQFAFKAEDAVSAIKRKQRQAAVKEAFEKSWNAYKKHAWMKDEVTPLTAQFKNGFGGWAATLVDSLDTLWMLDMKDEFEEAVRSAMNIDLGMATMETINVFETTIRHLGGFLACYDVSGDKRCLVKAKEFGEMLLKAFDTPNRMPITRWKPQEAINGAQVADEVVLIAEIGSLTMEFTRLSQVTGDMRWYDAVDRIMRAFVKQIDDTHLPGMFPVSLNATSMDFTQDTFFTLSAMSDSFYEYFPKMHALLGGLEPIYQKLYQRSMETAIKYNLWRPMVPDEADILMSGNARVQMGAPPILEAQGQHLVCFAGGMFAVGGRLFEEEAHVKIGQKLTDGCIWTYKHSPLGVMPEVFNMMPCPSRVEECKWDEQKWLDEMKTHADTKEEDGEAVAKRLRIPKGFVGVWDRKYQLRPEAIESVFILYRTTGKTYLLDAAWEMFQAIIAATETPIAYAALSDVTYSKKEVEGGMNIKMDSMESYWMAETLKYFYLIFSEPDSISLDEWVFNTEAHPLRRPVANK</sequence>
<dbReference type="InterPro" id="IPR001382">
    <property type="entry name" value="Glyco_hydro_47"/>
</dbReference>
<comment type="similarity">
    <text evidence="3 6">Belongs to the glycosyl hydrolase 47 family.</text>
</comment>
<evidence type="ECO:0000313" key="7">
    <source>
        <dbReference type="EMBL" id="KAK4505242.1"/>
    </source>
</evidence>
<evidence type="ECO:0000256" key="5">
    <source>
        <dbReference type="ARBA" id="ARBA00023157"/>
    </source>
</evidence>
<organism evidence="7 8">
    <name type="scientific">Zasmidium cellare</name>
    <name type="common">Wine cellar mold</name>
    <name type="synonym">Racodium cellare</name>
    <dbReference type="NCBI Taxonomy" id="395010"/>
    <lineage>
        <taxon>Eukaryota</taxon>
        <taxon>Fungi</taxon>
        <taxon>Dikarya</taxon>
        <taxon>Ascomycota</taxon>
        <taxon>Pezizomycotina</taxon>
        <taxon>Dothideomycetes</taxon>
        <taxon>Dothideomycetidae</taxon>
        <taxon>Mycosphaerellales</taxon>
        <taxon>Mycosphaerellaceae</taxon>
        <taxon>Zasmidium</taxon>
    </lineage>
</organism>
<dbReference type="Proteomes" id="UP001305779">
    <property type="component" value="Unassembled WGS sequence"/>
</dbReference>
<dbReference type="InterPro" id="IPR050749">
    <property type="entry name" value="Glycosyl_Hydrolase_47"/>
</dbReference>
<dbReference type="InterPro" id="IPR012341">
    <property type="entry name" value="6hp_glycosidase-like_sf"/>
</dbReference>
<dbReference type="PRINTS" id="PR00747">
    <property type="entry name" value="GLYHDRLASE47"/>
</dbReference>
<keyword evidence="8" id="KW-1185">Reference proteome</keyword>
<evidence type="ECO:0000313" key="8">
    <source>
        <dbReference type="Proteomes" id="UP001305779"/>
    </source>
</evidence>
<dbReference type="PANTHER" id="PTHR11742:SF89">
    <property type="entry name" value="ALPHA-1,2-MANNOSIDASE"/>
    <property type="match status" value="1"/>
</dbReference>
<dbReference type="SUPFAM" id="SSF48225">
    <property type="entry name" value="Seven-hairpin glycosidases"/>
    <property type="match status" value="1"/>
</dbReference>
<dbReference type="Gene3D" id="1.50.10.10">
    <property type="match status" value="1"/>
</dbReference>
<keyword evidence="5" id="KW-1015">Disulfide bond</keyword>
<comment type="pathway">
    <text evidence="2">Protein modification; protein glycosylation.</text>
</comment>
<evidence type="ECO:0000256" key="1">
    <source>
        <dbReference type="ARBA" id="ARBA00001913"/>
    </source>
</evidence>
<dbReference type="Pfam" id="PF01532">
    <property type="entry name" value="Glyco_hydro_47"/>
    <property type="match status" value="1"/>
</dbReference>
<keyword evidence="6" id="KW-0326">Glycosidase</keyword>
<keyword evidence="4 6" id="KW-0378">Hydrolase</keyword>
<accession>A0ABR0EUH5</accession>
<gene>
    <name evidence="7" type="ORF">PRZ48_003205</name>
</gene>
<comment type="cofactor">
    <cofactor evidence="1">
        <name>Ca(2+)</name>
        <dbReference type="ChEBI" id="CHEBI:29108"/>
    </cofactor>
</comment>
<evidence type="ECO:0000256" key="2">
    <source>
        <dbReference type="ARBA" id="ARBA00004922"/>
    </source>
</evidence>
<evidence type="ECO:0000256" key="6">
    <source>
        <dbReference type="RuleBase" id="RU361193"/>
    </source>
</evidence>
<protein>
    <recommendedName>
        <fullName evidence="6">alpha-1,2-Mannosidase</fullName>
        <ecNumber evidence="6">3.2.1.-</ecNumber>
    </recommendedName>
</protein>
<name>A0ABR0EUH5_ZASCE</name>
<comment type="caution">
    <text evidence="7">The sequence shown here is derived from an EMBL/GenBank/DDBJ whole genome shotgun (WGS) entry which is preliminary data.</text>
</comment>